<evidence type="ECO:0000256" key="6">
    <source>
        <dbReference type="ARBA" id="ARBA00022723"/>
    </source>
</evidence>
<keyword evidence="8 16" id="KW-0547">Nucleotide-binding</keyword>
<evidence type="ECO:0000256" key="15">
    <source>
        <dbReference type="ARBA" id="ARBA00034003"/>
    </source>
</evidence>
<dbReference type="Pfam" id="PF04675">
    <property type="entry name" value="DNA_ligase_A_N"/>
    <property type="match status" value="1"/>
</dbReference>
<dbReference type="Gene3D" id="3.30.470.30">
    <property type="entry name" value="DNA ligase/mRNA capping enzyme"/>
    <property type="match status" value="1"/>
</dbReference>
<dbReference type="RefSeq" id="XP_062622977.1">
    <property type="nucleotide sequence ID" value="XM_062766993.1"/>
</dbReference>
<feature type="compositionally biased region" description="Acidic residues" evidence="18">
    <location>
        <begin position="1221"/>
        <end position="1243"/>
    </location>
</feature>
<dbReference type="InterPro" id="IPR001357">
    <property type="entry name" value="BRCT_dom"/>
</dbReference>
<feature type="transmembrane region" description="Helical" evidence="19">
    <location>
        <begin position="177"/>
        <end position="199"/>
    </location>
</feature>
<dbReference type="PROSITE" id="PS50160">
    <property type="entry name" value="DNA_LIGASE_A3"/>
    <property type="match status" value="1"/>
</dbReference>
<dbReference type="NCBIfam" id="TIGR00574">
    <property type="entry name" value="dnl1"/>
    <property type="match status" value="1"/>
</dbReference>
<keyword evidence="19" id="KW-1133">Transmembrane helix</keyword>
<keyword evidence="9 16" id="KW-0227">DNA damage</keyword>
<comment type="subcellular location">
    <subcellularLocation>
        <location evidence="3">Membrane</location>
        <topology evidence="3">Multi-pass membrane protein</topology>
    </subcellularLocation>
    <subcellularLocation>
        <location evidence="2">Nucleus</location>
    </subcellularLocation>
</comment>
<dbReference type="InterPro" id="IPR016059">
    <property type="entry name" value="DNA_ligase_ATP-dep_CS"/>
</dbReference>
<evidence type="ECO:0000256" key="8">
    <source>
        <dbReference type="ARBA" id="ARBA00022741"/>
    </source>
</evidence>
<feature type="transmembrane region" description="Helical" evidence="19">
    <location>
        <begin position="281"/>
        <end position="301"/>
    </location>
</feature>
<dbReference type="GO" id="GO:0003677">
    <property type="term" value="F:DNA binding"/>
    <property type="evidence" value="ECO:0007669"/>
    <property type="project" value="InterPro"/>
</dbReference>
<dbReference type="InterPro" id="IPR012340">
    <property type="entry name" value="NA-bd_OB-fold"/>
</dbReference>
<dbReference type="CDD" id="cd06174">
    <property type="entry name" value="MFS"/>
    <property type="match status" value="1"/>
</dbReference>
<dbReference type="GO" id="GO:0006297">
    <property type="term" value="P:nucleotide-excision repair, DNA gap filling"/>
    <property type="evidence" value="ECO:0007669"/>
    <property type="project" value="TreeGrafter"/>
</dbReference>
<keyword evidence="23" id="KW-1185">Reference proteome</keyword>
<dbReference type="Pfam" id="PF16589">
    <property type="entry name" value="BRCT_2"/>
    <property type="match status" value="1"/>
</dbReference>
<dbReference type="Pfam" id="PF07690">
    <property type="entry name" value="MFS_1"/>
    <property type="match status" value="1"/>
</dbReference>
<evidence type="ECO:0000256" key="13">
    <source>
        <dbReference type="ARBA" id="ARBA00023204"/>
    </source>
</evidence>
<dbReference type="GO" id="GO:0006310">
    <property type="term" value="P:DNA recombination"/>
    <property type="evidence" value="ECO:0007669"/>
    <property type="project" value="UniProtKB-KW"/>
</dbReference>
<dbReference type="SMART" id="SM00292">
    <property type="entry name" value="BRCT"/>
    <property type="match status" value="2"/>
</dbReference>
<feature type="domain" description="BRCT" evidence="21">
    <location>
        <begin position="1030"/>
        <end position="1120"/>
    </location>
</feature>
<dbReference type="Gene3D" id="2.40.50.140">
    <property type="entry name" value="Nucleic acid-binding proteins"/>
    <property type="match status" value="1"/>
</dbReference>
<dbReference type="GO" id="GO:0016020">
    <property type="term" value="C:membrane"/>
    <property type="evidence" value="ECO:0007669"/>
    <property type="project" value="UniProtKB-SubCell"/>
</dbReference>
<comment type="similarity">
    <text evidence="4 17">Belongs to the ATP-dependent DNA ligase family.</text>
</comment>
<dbReference type="SUPFAM" id="SSF50249">
    <property type="entry name" value="Nucleic acid-binding proteins"/>
    <property type="match status" value="1"/>
</dbReference>
<comment type="cofactor">
    <cofactor evidence="1">
        <name>Mg(2+)</name>
        <dbReference type="ChEBI" id="CHEBI:18420"/>
    </cofactor>
</comment>
<dbReference type="SUPFAM" id="SSF103473">
    <property type="entry name" value="MFS general substrate transporter"/>
    <property type="match status" value="1"/>
</dbReference>
<feature type="domain" description="ATP-dependent DNA ligase family profile" evidence="20">
    <location>
        <begin position="714"/>
        <end position="853"/>
    </location>
</feature>
<dbReference type="GO" id="GO:0071897">
    <property type="term" value="P:DNA biosynthetic process"/>
    <property type="evidence" value="ECO:0007669"/>
    <property type="project" value="InterPro"/>
</dbReference>
<dbReference type="GO" id="GO:0005524">
    <property type="term" value="F:ATP binding"/>
    <property type="evidence" value="ECO:0007669"/>
    <property type="project" value="UniProtKB-KW"/>
</dbReference>
<reference evidence="22" key="1">
    <citation type="submission" date="2023-10" db="EMBL/GenBank/DDBJ databases">
        <authorList>
            <person name="Noh H."/>
        </authorList>
    </citation>
    <scope>NUCLEOTIDE SEQUENCE</scope>
    <source>
        <strain evidence="22">DUCC4014</strain>
    </source>
</reference>
<dbReference type="Gene3D" id="1.20.1250.20">
    <property type="entry name" value="MFS general substrate transporter like domains"/>
    <property type="match status" value="1"/>
</dbReference>
<dbReference type="PROSITE" id="PS00333">
    <property type="entry name" value="DNA_LIGASE_A2"/>
    <property type="match status" value="1"/>
</dbReference>
<keyword evidence="7" id="KW-0677">Repeat</keyword>
<dbReference type="Pfam" id="PF04679">
    <property type="entry name" value="DNA_ligase_A_C"/>
    <property type="match status" value="1"/>
</dbReference>
<dbReference type="GO" id="GO:0003910">
    <property type="term" value="F:DNA ligase (ATP) activity"/>
    <property type="evidence" value="ECO:0007669"/>
    <property type="project" value="UniProtKB-EC"/>
</dbReference>
<dbReference type="PROSITE" id="PS50172">
    <property type="entry name" value="BRCT"/>
    <property type="match status" value="2"/>
</dbReference>
<dbReference type="InterPro" id="IPR012308">
    <property type="entry name" value="DNA_ligase_ATP-dep_N"/>
</dbReference>
<dbReference type="EC" id="6.5.1.1" evidence="16"/>
<dbReference type="GO" id="GO:0006303">
    <property type="term" value="P:double-strand break repair via nonhomologous end joining"/>
    <property type="evidence" value="ECO:0007669"/>
    <property type="project" value="TreeGrafter"/>
</dbReference>
<evidence type="ECO:0000256" key="11">
    <source>
        <dbReference type="ARBA" id="ARBA00022842"/>
    </source>
</evidence>
<evidence type="ECO:0000256" key="10">
    <source>
        <dbReference type="ARBA" id="ARBA00022840"/>
    </source>
</evidence>
<dbReference type="PROSITE" id="PS00697">
    <property type="entry name" value="DNA_LIGASE_A1"/>
    <property type="match status" value="1"/>
</dbReference>
<sequence>MVSSVRSSTDSGVTRRASAISQRRPSPVPHQRGPPEGHGRQEPTPLPVAALTALCLSRASEAFMFAVIFPYINEMMHDFGVPQESVGLWSAAAESALMITEAVTAPMYAPLADRYGRRAVFVPLVALWAVFALAFGFVRSAFSAVLLRACLGLLAGVGVISRTIIGELCDKSNRIQCFALFSPSFTIGVTVAPIIGGFLSRPVPRLLPESFTLFVTYPYLLPAIAASATGVAAAWASSVSLPETLPPSLREARSSVASASEGRKLGGLETLVKNRSFQNVLLVYGLANIIMFSWEAIYPLFAFTDKNLGGLQLSTQTIGLLLALGAALSIVLTIFLFPVLHRVVPENAYLTFCLVQYPIAVLLFPAAWAANRDYPVAGRLSGTAWAILTAAITRSVGVFVVSSFFSISTTAKSPYSLKRQLRDRERPVYNLKEALMARCYIEVLGLDKHSEAAQRLIKWKQPVEGQREGFSGDFARVCYQEIQARSVVEEGKLSIDDVNDLLDELAKGRMKQHEYVPILRRINEQCTPTQQEWIIRIILKDLRISFKEKGVLGAFHPDAMALFNVCSDLKRVCWTLYEPEIRLEKNQTSIELFRCFLPQLCHRSPSSSLDASAKLVGAPAKEFIMEEKLDGERIQLHMRGNGAEWFYCSRKAKDYTYLYGAHVGEGSLTQHISGAFQDGVRNIILDGEMMVWDPVLDKYLAFGSLKTAALDAVADETTPRPCFKIFDILYLNDKCLTGFRLSERKRLLKSGRVFKGLDNFRGRLEFVDERVGQNGKDIRAMLESVLESKGEGIVVKRIDSTYQTNSRGADWVKVKPEYADQMGENLDLMVLGGWWGQGGRTGKISSLLCGLRVPQDDEGTGDTPAFVTFAKVGSGMSYEDYDWIKNHHKDDWRPFERNNPLPWLTLGAVGIDDKPDVYINPEKSFVIEVKASEITLAAGNYGAGYTLRFPRCRFIHWDRSSREHPSSDEHRDRDMWNCLSLDEFTALLNGPQKRYVDDEAGSTRKKRKTTTSRKVELFESFRGQKIVDTAESHIFSGITFYIPKDSADHTKQELEAIVCKHGGDFTQAQLADNSARVISSDDKSPRVKAQIRKGNSIVKPQWIFESIKRKKPLPLIKDLLVFASEVDKDTRYYNKSLEELDETTLIRDRTGLILPNDQLSGNANALASDGSQLSDTVAGSELDPVSNPTPSAANTELELDWGLGASQTTAQLHGDGHLDSDSEDETEDDSGNQESADEGDDGDASPSPPRTDSATLPSTDKALFPLLEPGKPPPDYQPMGETLQVDTYDDDLIFSHLVFYLDTADNAAANGLTSSTPNPASVERLLHAERLLKENGGRITGDVLDPKLTHIVMDDDDSGRYVELVRKTSRPKHKHIVLPSWVTESVDEETLMNEDGHKPS</sequence>
<evidence type="ECO:0000256" key="16">
    <source>
        <dbReference type="RuleBase" id="RU000617"/>
    </source>
</evidence>
<dbReference type="InterPro" id="IPR000977">
    <property type="entry name" value="DNA_ligase_ATP-dep"/>
</dbReference>
<feature type="region of interest" description="Disordered" evidence="18">
    <location>
        <begin position="1210"/>
        <end position="1258"/>
    </location>
</feature>
<evidence type="ECO:0000256" key="5">
    <source>
        <dbReference type="ARBA" id="ARBA00022598"/>
    </source>
</evidence>
<dbReference type="GeneID" id="87803815"/>
<dbReference type="InterPro" id="IPR012309">
    <property type="entry name" value="DNA_ligase_ATP-dep_C"/>
</dbReference>
<feature type="transmembrane region" description="Helical" evidence="19">
    <location>
        <begin position="219"/>
        <end position="241"/>
    </location>
</feature>
<keyword evidence="12 16" id="KW-0233">DNA recombination</keyword>
<keyword evidence="19" id="KW-0812">Transmembrane</keyword>
<feature type="region of interest" description="Disordered" evidence="18">
    <location>
        <begin position="1"/>
        <end position="44"/>
    </location>
</feature>
<evidence type="ECO:0000256" key="1">
    <source>
        <dbReference type="ARBA" id="ARBA00001946"/>
    </source>
</evidence>
<feature type="compositionally biased region" description="Polar residues" evidence="18">
    <location>
        <begin position="1163"/>
        <end position="1177"/>
    </location>
</feature>
<name>A0AAF0XZP0_9TREE</name>
<dbReference type="InterPro" id="IPR036599">
    <property type="entry name" value="DNA_ligase_N_sf"/>
</dbReference>
<evidence type="ECO:0000256" key="3">
    <source>
        <dbReference type="ARBA" id="ARBA00004141"/>
    </source>
</evidence>
<dbReference type="CDD" id="cd07903">
    <property type="entry name" value="Adenylation_DNA_ligase_IV"/>
    <property type="match status" value="1"/>
</dbReference>
<dbReference type="Pfam" id="PF01068">
    <property type="entry name" value="DNA_ligase_A_M"/>
    <property type="match status" value="1"/>
</dbReference>
<dbReference type="SUPFAM" id="SSF52113">
    <property type="entry name" value="BRCT domain"/>
    <property type="match status" value="2"/>
</dbReference>
<proteinExistence type="inferred from homology"/>
<keyword evidence="5 16" id="KW-0436">Ligase</keyword>
<dbReference type="InterPro" id="IPR036420">
    <property type="entry name" value="BRCT_dom_sf"/>
</dbReference>
<keyword evidence="10 16" id="KW-0067">ATP-binding</keyword>
<dbReference type="InterPro" id="IPR036259">
    <property type="entry name" value="MFS_trans_sf"/>
</dbReference>
<dbReference type="Proteomes" id="UP000827549">
    <property type="component" value="Chromosome 1"/>
</dbReference>
<evidence type="ECO:0000256" key="12">
    <source>
        <dbReference type="ARBA" id="ARBA00023172"/>
    </source>
</evidence>
<dbReference type="CDD" id="cd07968">
    <property type="entry name" value="OBF_DNA_ligase_IV"/>
    <property type="match status" value="1"/>
</dbReference>
<dbReference type="GO" id="GO:0032807">
    <property type="term" value="C:DNA ligase IV complex"/>
    <property type="evidence" value="ECO:0007669"/>
    <property type="project" value="TreeGrafter"/>
</dbReference>
<evidence type="ECO:0000259" key="20">
    <source>
        <dbReference type="PROSITE" id="PS50160"/>
    </source>
</evidence>
<organism evidence="22 23">
    <name type="scientific">Vanrija pseudolonga</name>
    <dbReference type="NCBI Taxonomy" id="143232"/>
    <lineage>
        <taxon>Eukaryota</taxon>
        <taxon>Fungi</taxon>
        <taxon>Dikarya</taxon>
        <taxon>Basidiomycota</taxon>
        <taxon>Agaricomycotina</taxon>
        <taxon>Tremellomycetes</taxon>
        <taxon>Trichosporonales</taxon>
        <taxon>Trichosporonaceae</taxon>
        <taxon>Vanrija</taxon>
    </lineage>
</organism>
<dbReference type="InterPro" id="IPR012310">
    <property type="entry name" value="DNA_ligase_ATP-dep_cent"/>
</dbReference>
<dbReference type="Gene3D" id="3.40.50.10190">
    <property type="entry name" value="BRCT domain"/>
    <property type="match status" value="2"/>
</dbReference>
<dbReference type="GO" id="GO:0046872">
    <property type="term" value="F:metal ion binding"/>
    <property type="evidence" value="ECO:0007669"/>
    <property type="project" value="UniProtKB-KW"/>
</dbReference>
<dbReference type="PANTHER" id="PTHR45997:SF1">
    <property type="entry name" value="DNA LIGASE 4"/>
    <property type="match status" value="1"/>
</dbReference>
<evidence type="ECO:0000256" key="7">
    <source>
        <dbReference type="ARBA" id="ARBA00022737"/>
    </source>
</evidence>
<feature type="transmembrane region" description="Helical" evidence="19">
    <location>
        <begin position="349"/>
        <end position="370"/>
    </location>
</feature>
<feature type="compositionally biased region" description="Polar residues" evidence="18">
    <location>
        <begin position="1"/>
        <end position="12"/>
    </location>
</feature>
<evidence type="ECO:0000256" key="2">
    <source>
        <dbReference type="ARBA" id="ARBA00004123"/>
    </source>
</evidence>
<feature type="transmembrane region" description="Helical" evidence="19">
    <location>
        <begin position="313"/>
        <end position="337"/>
    </location>
</feature>
<evidence type="ECO:0000313" key="22">
    <source>
        <dbReference type="EMBL" id="WOO76945.1"/>
    </source>
</evidence>
<accession>A0AAF0XZP0</accession>
<evidence type="ECO:0000256" key="19">
    <source>
        <dbReference type="SAM" id="Phobius"/>
    </source>
</evidence>
<protein>
    <recommendedName>
        <fullName evidence="16">DNA ligase</fullName>
        <ecNumber evidence="16">6.5.1.1</ecNumber>
    </recommendedName>
</protein>
<feature type="region of interest" description="Disordered" evidence="18">
    <location>
        <begin position="1163"/>
        <end position="1193"/>
    </location>
</feature>
<evidence type="ECO:0000256" key="14">
    <source>
        <dbReference type="ARBA" id="ARBA00023242"/>
    </source>
</evidence>
<evidence type="ECO:0000259" key="21">
    <source>
        <dbReference type="PROSITE" id="PS50172"/>
    </source>
</evidence>
<gene>
    <name evidence="22" type="primary">LIG4</name>
    <name evidence="22" type="ORF">LOC62_01G000557</name>
</gene>
<comment type="catalytic activity">
    <reaction evidence="15 16">
        <text>ATP + (deoxyribonucleotide)n-3'-hydroxyl + 5'-phospho-(deoxyribonucleotide)m = (deoxyribonucleotide)n+m + AMP + diphosphate.</text>
        <dbReference type="EC" id="6.5.1.1"/>
    </reaction>
</comment>
<dbReference type="InterPro" id="IPR044125">
    <property type="entry name" value="Adenylation_DNA_ligase_IV"/>
</dbReference>
<dbReference type="GO" id="GO:0022857">
    <property type="term" value="F:transmembrane transporter activity"/>
    <property type="evidence" value="ECO:0007669"/>
    <property type="project" value="InterPro"/>
</dbReference>
<keyword evidence="6" id="KW-0479">Metal-binding</keyword>
<dbReference type="SUPFAM" id="SSF56091">
    <property type="entry name" value="DNA ligase/mRNA capping enzyme, catalytic domain"/>
    <property type="match status" value="1"/>
</dbReference>
<dbReference type="CDD" id="cd18435">
    <property type="entry name" value="BRCT_BRC1_like_rpt1"/>
    <property type="match status" value="1"/>
</dbReference>
<evidence type="ECO:0000256" key="17">
    <source>
        <dbReference type="RuleBase" id="RU004196"/>
    </source>
</evidence>
<dbReference type="Gene3D" id="1.10.3260.10">
    <property type="entry name" value="DNA ligase, ATP-dependent, N-terminal domain"/>
    <property type="match status" value="1"/>
</dbReference>
<keyword evidence="19" id="KW-0472">Membrane</keyword>
<feature type="domain" description="BRCT" evidence="21">
    <location>
        <begin position="1289"/>
        <end position="1399"/>
    </location>
</feature>
<feature type="transmembrane region" description="Helical" evidence="19">
    <location>
        <begin position="120"/>
        <end position="138"/>
    </location>
</feature>
<keyword evidence="11" id="KW-0460">Magnesium</keyword>
<evidence type="ECO:0000256" key="4">
    <source>
        <dbReference type="ARBA" id="ARBA00007572"/>
    </source>
</evidence>
<dbReference type="InterPro" id="IPR011701">
    <property type="entry name" value="MFS"/>
</dbReference>
<dbReference type="EMBL" id="CP086714">
    <property type="protein sequence ID" value="WOO76945.1"/>
    <property type="molecule type" value="Genomic_DNA"/>
</dbReference>
<keyword evidence="13 16" id="KW-0234">DNA repair</keyword>
<evidence type="ECO:0000256" key="9">
    <source>
        <dbReference type="ARBA" id="ARBA00022763"/>
    </source>
</evidence>
<dbReference type="PANTHER" id="PTHR45997">
    <property type="entry name" value="DNA LIGASE 4"/>
    <property type="match status" value="1"/>
</dbReference>
<feature type="transmembrane region" description="Helical" evidence="19">
    <location>
        <begin position="144"/>
        <end position="165"/>
    </location>
</feature>
<dbReference type="InterPro" id="IPR029710">
    <property type="entry name" value="LIG4"/>
</dbReference>
<evidence type="ECO:0000256" key="18">
    <source>
        <dbReference type="SAM" id="MobiDB-lite"/>
    </source>
</evidence>
<keyword evidence="14" id="KW-0539">Nucleus</keyword>
<evidence type="ECO:0000313" key="23">
    <source>
        <dbReference type="Proteomes" id="UP000827549"/>
    </source>
</evidence>